<evidence type="ECO:0000313" key="2">
    <source>
        <dbReference type="EMBL" id="MFC0524819.1"/>
    </source>
</evidence>
<dbReference type="RefSeq" id="WP_377349220.1">
    <property type="nucleotide sequence ID" value="NZ_JBHLTP010000011.1"/>
</dbReference>
<dbReference type="EMBL" id="JBHLTP010000011">
    <property type="protein sequence ID" value="MFC0524819.1"/>
    <property type="molecule type" value="Genomic_DNA"/>
</dbReference>
<accession>A0ABV6LRC2</accession>
<evidence type="ECO:0000259" key="1">
    <source>
        <dbReference type="Pfam" id="PF13157"/>
    </source>
</evidence>
<gene>
    <name evidence="2" type="ORF">ACFFGV_14670</name>
</gene>
<feature type="domain" description="Endospore appendages core" evidence="1">
    <location>
        <begin position="16"/>
        <end position="128"/>
    </location>
</feature>
<comment type="caution">
    <text evidence="2">The sequence shown here is derived from an EMBL/GenBank/DDBJ whole genome shotgun (WGS) entry which is preliminary data.</text>
</comment>
<keyword evidence="3" id="KW-1185">Reference proteome</keyword>
<organism evidence="2 3">
    <name type="scientific">Pontibacillus salicampi</name>
    <dbReference type="NCBI Taxonomy" id="1449801"/>
    <lineage>
        <taxon>Bacteria</taxon>
        <taxon>Bacillati</taxon>
        <taxon>Bacillota</taxon>
        <taxon>Bacilli</taxon>
        <taxon>Bacillales</taxon>
        <taxon>Bacillaceae</taxon>
        <taxon>Pontibacillus</taxon>
    </lineage>
</organism>
<proteinExistence type="predicted"/>
<dbReference type="InterPro" id="IPR025055">
    <property type="entry name" value="Ena_core"/>
</dbReference>
<sequence>MCGMNGGICCPTTCSTDFQPKRELIAVKRCVPFRAICGDPEAIVYSSTSTAFDRLPSGVISVVNTGDECTITVEITQDGGTVSSFNVSPQSAIILEVVGLELVTFTCIASIPAGGVCTGTFEADLQYTVVST</sequence>
<evidence type="ECO:0000313" key="3">
    <source>
        <dbReference type="Proteomes" id="UP001589836"/>
    </source>
</evidence>
<name>A0ABV6LRC2_9BACI</name>
<reference evidence="2 3" key="1">
    <citation type="submission" date="2024-09" db="EMBL/GenBank/DDBJ databases">
        <authorList>
            <person name="Sun Q."/>
            <person name="Mori K."/>
        </authorList>
    </citation>
    <scope>NUCLEOTIDE SEQUENCE [LARGE SCALE GENOMIC DNA]</scope>
    <source>
        <strain evidence="2 3">NCAIM B.02529</strain>
    </source>
</reference>
<dbReference type="Proteomes" id="UP001589836">
    <property type="component" value="Unassembled WGS sequence"/>
</dbReference>
<protein>
    <submittedName>
        <fullName evidence="2">S-Ena type endospore appendage</fullName>
    </submittedName>
</protein>
<dbReference type="Pfam" id="PF13157">
    <property type="entry name" value="Enas"/>
    <property type="match status" value="1"/>
</dbReference>